<gene>
    <name evidence="1" type="ORF">BV25DRAFT_1801507</name>
</gene>
<name>A0ACB8T4V5_9AGAM</name>
<reference evidence="1" key="1">
    <citation type="submission" date="2021-03" db="EMBL/GenBank/DDBJ databases">
        <authorList>
            <consortium name="DOE Joint Genome Institute"/>
            <person name="Ahrendt S."/>
            <person name="Looney B.P."/>
            <person name="Miyauchi S."/>
            <person name="Morin E."/>
            <person name="Drula E."/>
            <person name="Courty P.E."/>
            <person name="Chicoki N."/>
            <person name="Fauchery L."/>
            <person name="Kohler A."/>
            <person name="Kuo A."/>
            <person name="Labutti K."/>
            <person name="Pangilinan J."/>
            <person name="Lipzen A."/>
            <person name="Riley R."/>
            <person name="Andreopoulos W."/>
            <person name="He G."/>
            <person name="Johnson J."/>
            <person name="Barry K.W."/>
            <person name="Grigoriev I.V."/>
            <person name="Nagy L."/>
            <person name="Hibbett D."/>
            <person name="Henrissat B."/>
            <person name="Matheny P.B."/>
            <person name="Labbe J."/>
            <person name="Martin F."/>
        </authorList>
    </citation>
    <scope>NUCLEOTIDE SEQUENCE</scope>
    <source>
        <strain evidence="1">HHB10654</strain>
    </source>
</reference>
<accession>A0ACB8T4V5</accession>
<dbReference type="EMBL" id="MU277201">
    <property type="protein sequence ID" value="KAI0063799.1"/>
    <property type="molecule type" value="Genomic_DNA"/>
</dbReference>
<keyword evidence="2" id="KW-1185">Reference proteome</keyword>
<evidence type="ECO:0000313" key="1">
    <source>
        <dbReference type="EMBL" id="KAI0063799.1"/>
    </source>
</evidence>
<organism evidence="1 2">
    <name type="scientific">Artomyces pyxidatus</name>
    <dbReference type="NCBI Taxonomy" id="48021"/>
    <lineage>
        <taxon>Eukaryota</taxon>
        <taxon>Fungi</taxon>
        <taxon>Dikarya</taxon>
        <taxon>Basidiomycota</taxon>
        <taxon>Agaricomycotina</taxon>
        <taxon>Agaricomycetes</taxon>
        <taxon>Russulales</taxon>
        <taxon>Auriscalpiaceae</taxon>
        <taxon>Artomyces</taxon>
    </lineage>
</organism>
<proteinExistence type="predicted"/>
<sequence>MNNPPLPQSVLAAPAVHPPTREMMLQSKFLPWVVRVVAEGPFVTVADVLAALYRELRHRITKREWEAAGSSRSVQRAYEARCEVDPSERPKGIKRIDFLLGQTVVEALVRTKDGTWHIESHA</sequence>
<protein>
    <submittedName>
        <fullName evidence="1">Uncharacterized protein</fullName>
    </submittedName>
</protein>
<comment type="caution">
    <text evidence="1">The sequence shown here is derived from an EMBL/GenBank/DDBJ whole genome shotgun (WGS) entry which is preliminary data.</text>
</comment>
<reference evidence="1" key="2">
    <citation type="journal article" date="2022" name="New Phytol.">
        <title>Evolutionary transition to the ectomycorrhizal habit in the genomes of a hyperdiverse lineage of mushroom-forming fungi.</title>
        <authorList>
            <person name="Looney B."/>
            <person name="Miyauchi S."/>
            <person name="Morin E."/>
            <person name="Drula E."/>
            <person name="Courty P.E."/>
            <person name="Kohler A."/>
            <person name="Kuo A."/>
            <person name="LaButti K."/>
            <person name="Pangilinan J."/>
            <person name="Lipzen A."/>
            <person name="Riley R."/>
            <person name="Andreopoulos W."/>
            <person name="He G."/>
            <person name="Johnson J."/>
            <person name="Nolan M."/>
            <person name="Tritt A."/>
            <person name="Barry K.W."/>
            <person name="Grigoriev I.V."/>
            <person name="Nagy L.G."/>
            <person name="Hibbett D."/>
            <person name="Henrissat B."/>
            <person name="Matheny P.B."/>
            <person name="Labbe J."/>
            <person name="Martin F.M."/>
        </authorList>
    </citation>
    <scope>NUCLEOTIDE SEQUENCE</scope>
    <source>
        <strain evidence="1">HHB10654</strain>
    </source>
</reference>
<dbReference type="Proteomes" id="UP000814140">
    <property type="component" value="Unassembled WGS sequence"/>
</dbReference>
<evidence type="ECO:0000313" key="2">
    <source>
        <dbReference type="Proteomes" id="UP000814140"/>
    </source>
</evidence>